<organism evidence="1 2">
    <name type="scientific">Ficus carica</name>
    <name type="common">Common fig</name>
    <dbReference type="NCBI Taxonomy" id="3494"/>
    <lineage>
        <taxon>Eukaryota</taxon>
        <taxon>Viridiplantae</taxon>
        <taxon>Streptophyta</taxon>
        <taxon>Embryophyta</taxon>
        <taxon>Tracheophyta</taxon>
        <taxon>Spermatophyta</taxon>
        <taxon>Magnoliopsida</taxon>
        <taxon>eudicotyledons</taxon>
        <taxon>Gunneridae</taxon>
        <taxon>Pentapetalae</taxon>
        <taxon>rosids</taxon>
        <taxon>fabids</taxon>
        <taxon>Rosales</taxon>
        <taxon>Moraceae</taxon>
        <taxon>Ficeae</taxon>
        <taxon>Ficus</taxon>
    </lineage>
</organism>
<dbReference type="AlphaFoldDB" id="A0AA88AJ43"/>
<evidence type="ECO:0000313" key="1">
    <source>
        <dbReference type="EMBL" id="GMN44956.1"/>
    </source>
</evidence>
<sequence>MDRWQRMIGELENVGTGGVALFVEETGAHGNHGTRNTGSGKPELSWQATHWIELLGGKIAGWVGAISPSGDAISSSGEVAGVAG</sequence>
<dbReference type="EMBL" id="BTGU01000019">
    <property type="protein sequence ID" value="GMN44956.1"/>
    <property type="molecule type" value="Genomic_DNA"/>
</dbReference>
<evidence type="ECO:0000313" key="2">
    <source>
        <dbReference type="Proteomes" id="UP001187192"/>
    </source>
</evidence>
<dbReference type="Proteomes" id="UP001187192">
    <property type="component" value="Unassembled WGS sequence"/>
</dbReference>
<reference evidence="1" key="1">
    <citation type="submission" date="2023-07" db="EMBL/GenBank/DDBJ databases">
        <title>draft genome sequence of fig (Ficus carica).</title>
        <authorList>
            <person name="Takahashi T."/>
            <person name="Nishimura K."/>
        </authorList>
    </citation>
    <scope>NUCLEOTIDE SEQUENCE</scope>
</reference>
<accession>A0AA88AJ43</accession>
<keyword evidence="2" id="KW-1185">Reference proteome</keyword>
<name>A0AA88AJ43_FICCA</name>
<protein>
    <submittedName>
        <fullName evidence="1">Uncharacterized protein</fullName>
    </submittedName>
</protein>
<comment type="caution">
    <text evidence="1">The sequence shown here is derived from an EMBL/GenBank/DDBJ whole genome shotgun (WGS) entry which is preliminary data.</text>
</comment>
<gene>
    <name evidence="1" type="ORF">TIFTF001_014156</name>
</gene>
<proteinExistence type="predicted"/>